<feature type="signal peptide" evidence="1">
    <location>
        <begin position="1"/>
        <end position="22"/>
    </location>
</feature>
<dbReference type="GO" id="GO:0004222">
    <property type="term" value="F:metalloendopeptidase activity"/>
    <property type="evidence" value="ECO:0007669"/>
    <property type="project" value="TreeGrafter"/>
</dbReference>
<dbReference type="EMBL" id="LUKE01000001">
    <property type="protein sequence ID" value="KYG66583.1"/>
    <property type="molecule type" value="Genomic_DNA"/>
</dbReference>
<organism evidence="3 4">
    <name type="scientific">Bdellovibrio bacteriovorus</name>
    <dbReference type="NCBI Taxonomy" id="959"/>
    <lineage>
        <taxon>Bacteria</taxon>
        <taxon>Pseudomonadati</taxon>
        <taxon>Bdellovibrionota</taxon>
        <taxon>Bdellovibrionia</taxon>
        <taxon>Bdellovibrionales</taxon>
        <taxon>Pseudobdellovibrionaceae</taxon>
        <taxon>Bdellovibrio</taxon>
    </lineage>
</organism>
<proteinExistence type="predicted"/>
<dbReference type="Proteomes" id="UP000075320">
    <property type="component" value="Unassembled WGS sequence"/>
</dbReference>
<dbReference type="PANTHER" id="PTHR21666:SF270">
    <property type="entry name" value="MUREIN HYDROLASE ACTIVATOR ENVC"/>
    <property type="match status" value="1"/>
</dbReference>
<name>A0A150WQ07_BDEBC</name>
<evidence type="ECO:0000259" key="2">
    <source>
        <dbReference type="Pfam" id="PF01551"/>
    </source>
</evidence>
<dbReference type="RefSeq" id="WP_061834147.1">
    <property type="nucleotide sequence ID" value="NZ_LUKE01000001.1"/>
</dbReference>
<dbReference type="InterPro" id="IPR016047">
    <property type="entry name" value="M23ase_b-sheet_dom"/>
</dbReference>
<feature type="chain" id="PRO_5007573580" evidence="1">
    <location>
        <begin position="23"/>
        <end position="366"/>
    </location>
</feature>
<keyword evidence="1" id="KW-0732">Signal</keyword>
<comment type="caution">
    <text evidence="3">The sequence shown here is derived from an EMBL/GenBank/DDBJ whole genome shotgun (WGS) entry which is preliminary data.</text>
</comment>
<dbReference type="SUPFAM" id="SSF51261">
    <property type="entry name" value="Duplicated hybrid motif"/>
    <property type="match status" value="1"/>
</dbReference>
<accession>A0A150WQ07</accession>
<reference evidence="3 4" key="1">
    <citation type="submission" date="2016-03" db="EMBL/GenBank/DDBJ databases">
        <authorList>
            <person name="Ploux O."/>
        </authorList>
    </citation>
    <scope>NUCLEOTIDE SEQUENCE [LARGE SCALE GENOMIC DNA]</scope>
    <source>
        <strain evidence="3 4">R0</strain>
    </source>
</reference>
<evidence type="ECO:0000256" key="1">
    <source>
        <dbReference type="SAM" id="SignalP"/>
    </source>
</evidence>
<gene>
    <name evidence="3" type="ORF">AZI86_05930</name>
</gene>
<evidence type="ECO:0000313" key="4">
    <source>
        <dbReference type="Proteomes" id="UP000075320"/>
    </source>
</evidence>
<protein>
    <submittedName>
        <fullName evidence="3">Metalloendopeptidase</fullName>
    </submittedName>
</protein>
<dbReference type="Gene3D" id="2.70.70.10">
    <property type="entry name" value="Glucose Permease (Domain IIA)"/>
    <property type="match status" value="1"/>
</dbReference>
<sequence>MKNLVKFVMLFFALTSYQCVEAAANTFAAKPIQIGDNVISILRRHGFSQKQRDQVLASSKGLRQVFLTLDTKYLVKQIPNGAELRIYDSQTSEAFRVVRQGTTASVSPYKPAYSIQISRTDGRIYGSMLGSILAKIKSNWIASRFMDAYVFDMEHSRDVARGARFSLTFERLSEGGQFIKYGEVLETSLELDGELVRKRFIRRNNAGIFFSSKDLLEQRPFYAPVEYIKVASRFKPNRLHPITKRLQPHLGIDFELPVGDPVFAPRQGTVVRYGHNRAAGNYIVLLHSNGMETSYNHLNRIDRRIRQGLRVNPGEKIGEVGCTGYCTRPHLHFAVKKKGRMVDPVKYIKSYPSQMEQWLEDRVAVN</sequence>
<dbReference type="AlphaFoldDB" id="A0A150WQ07"/>
<dbReference type="InterPro" id="IPR011055">
    <property type="entry name" value="Dup_hybrid_motif"/>
</dbReference>
<dbReference type="CDD" id="cd12797">
    <property type="entry name" value="M23_peptidase"/>
    <property type="match status" value="1"/>
</dbReference>
<dbReference type="InterPro" id="IPR050570">
    <property type="entry name" value="Cell_wall_metabolism_enzyme"/>
</dbReference>
<feature type="domain" description="M23ase beta-sheet core" evidence="2">
    <location>
        <begin position="248"/>
        <end position="344"/>
    </location>
</feature>
<dbReference type="Pfam" id="PF01551">
    <property type="entry name" value="Peptidase_M23"/>
    <property type="match status" value="1"/>
</dbReference>
<dbReference type="Gene3D" id="3.10.450.350">
    <property type="match status" value="1"/>
</dbReference>
<dbReference type="PANTHER" id="PTHR21666">
    <property type="entry name" value="PEPTIDASE-RELATED"/>
    <property type="match status" value="1"/>
</dbReference>
<keyword evidence="4" id="KW-1185">Reference proteome</keyword>
<evidence type="ECO:0000313" key="3">
    <source>
        <dbReference type="EMBL" id="KYG66583.1"/>
    </source>
</evidence>